<evidence type="ECO:0000256" key="4">
    <source>
        <dbReference type="ARBA" id="ARBA00022840"/>
    </source>
</evidence>
<keyword evidence="2 6" id="KW-0547">Nucleotide-binding</keyword>
<dbReference type="InterPro" id="IPR011009">
    <property type="entry name" value="Kinase-like_dom_sf"/>
</dbReference>
<evidence type="ECO:0000313" key="8">
    <source>
        <dbReference type="EMBL" id="QSX98878.1"/>
    </source>
</evidence>
<dbReference type="PANTHER" id="PTHR43289:SF6">
    <property type="entry name" value="SERINE_THREONINE-PROTEIN KINASE NEKL-3"/>
    <property type="match status" value="1"/>
</dbReference>
<dbReference type="EMBL" id="CP071520">
    <property type="protein sequence ID" value="QSX98878.1"/>
    <property type="molecule type" value="Genomic_DNA"/>
</dbReference>
<dbReference type="InterPro" id="IPR017441">
    <property type="entry name" value="Protein_kinase_ATP_BS"/>
</dbReference>
<dbReference type="SMART" id="SM00220">
    <property type="entry name" value="S_TKc"/>
    <property type="match status" value="1"/>
</dbReference>
<dbReference type="GO" id="GO:0004674">
    <property type="term" value="F:protein serine/threonine kinase activity"/>
    <property type="evidence" value="ECO:0007669"/>
    <property type="project" value="TreeGrafter"/>
</dbReference>
<reference evidence="8 9" key="1">
    <citation type="submission" date="2021-03" db="EMBL/GenBank/DDBJ databases">
        <title>Draft genome sequence of Janthinobacterium sp. strain PLB02 isolated from infected primmorphs (Lubomirskia baicalensis).</title>
        <authorList>
            <person name="Chernogor L.I."/>
            <person name="Belikov S.I."/>
            <person name="Petrushin I.S."/>
        </authorList>
    </citation>
    <scope>NUCLEOTIDE SEQUENCE [LARGE SCALE GENOMIC DNA]</scope>
    <source>
        <strain evidence="8 9">PLB02</strain>
    </source>
</reference>
<dbReference type="PROSITE" id="PS50005">
    <property type="entry name" value="TPR"/>
    <property type="match status" value="3"/>
</dbReference>
<dbReference type="AlphaFoldDB" id="A0AAJ4MXE1"/>
<evidence type="ECO:0000256" key="2">
    <source>
        <dbReference type="ARBA" id="ARBA00022741"/>
    </source>
</evidence>
<dbReference type="PROSITE" id="PS50011">
    <property type="entry name" value="PROTEIN_KINASE_DOM"/>
    <property type="match status" value="1"/>
</dbReference>
<evidence type="ECO:0000259" key="7">
    <source>
        <dbReference type="PROSITE" id="PS50011"/>
    </source>
</evidence>
<keyword evidence="1" id="KW-0808">Transferase</keyword>
<dbReference type="GO" id="GO:0005524">
    <property type="term" value="F:ATP binding"/>
    <property type="evidence" value="ECO:0007669"/>
    <property type="project" value="UniProtKB-UniRule"/>
</dbReference>
<dbReference type="SUPFAM" id="SSF48452">
    <property type="entry name" value="TPR-like"/>
    <property type="match status" value="1"/>
</dbReference>
<dbReference type="Gene3D" id="1.25.40.10">
    <property type="entry name" value="Tetratricopeptide repeat domain"/>
    <property type="match status" value="3"/>
</dbReference>
<dbReference type="PANTHER" id="PTHR43289">
    <property type="entry name" value="MITOGEN-ACTIVATED PROTEIN KINASE KINASE KINASE 20-RELATED"/>
    <property type="match status" value="1"/>
</dbReference>
<dbReference type="SUPFAM" id="SSF56112">
    <property type="entry name" value="Protein kinase-like (PK-like)"/>
    <property type="match status" value="1"/>
</dbReference>
<feature type="repeat" description="TPR" evidence="5">
    <location>
        <begin position="419"/>
        <end position="452"/>
    </location>
</feature>
<keyword evidence="3 8" id="KW-0418">Kinase</keyword>
<feature type="domain" description="Protein kinase" evidence="7">
    <location>
        <begin position="25"/>
        <end position="282"/>
    </location>
</feature>
<keyword evidence="5" id="KW-0802">TPR repeat</keyword>
<dbReference type="InterPro" id="IPR019734">
    <property type="entry name" value="TPR_rpt"/>
</dbReference>
<dbReference type="Pfam" id="PF13432">
    <property type="entry name" value="TPR_16"/>
    <property type="match status" value="2"/>
</dbReference>
<name>A0AAJ4MXE1_9BURK</name>
<keyword evidence="4 6" id="KW-0067">ATP-binding</keyword>
<dbReference type="RefSeq" id="WP_151094750.1">
    <property type="nucleotide sequence ID" value="NZ_CP071520.1"/>
</dbReference>
<dbReference type="Gene3D" id="1.10.510.10">
    <property type="entry name" value="Transferase(Phosphotransferase) domain 1"/>
    <property type="match status" value="1"/>
</dbReference>
<dbReference type="InterPro" id="IPR000719">
    <property type="entry name" value="Prot_kinase_dom"/>
</dbReference>
<feature type="repeat" description="TPR" evidence="5">
    <location>
        <begin position="487"/>
        <end position="520"/>
    </location>
</feature>
<evidence type="ECO:0000256" key="1">
    <source>
        <dbReference type="ARBA" id="ARBA00022679"/>
    </source>
</evidence>
<organism evidence="8 9">
    <name type="scientific">Janthinobacterium lividum</name>
    <dbReference type="NCBI Taxonomy" id="29581"/>
    <lineage>
        <taxon>Bacteria</taxon>
        <taxon>Pseudomonadati</taxon>
        <taxon>Pseudomonadota</taxon>
        <taxon>Betaproteobacteria</taxon>
        <taxon>Burkholderiales</taxon>
        <taxon>Oxalobacteraceae</taxon>
        <taxon>Janthinobacterium</taxon>
    </lineage>
</organism>
<dbReference type="CDD" id="cd14014">
    <property type="entry name" value="STKc_PknB_like"/>
    <property type="match status" value="1"/>
</dbReference>
<dbReference type="Proteomes" id="UP000662821">
    <property type="component" value="Chromosome"/>
</dbReference>
<evidence type="ECO:0000256" key="3">
    <source>
        <dbReference type="ARBA" id="ARBA00022777"/>
    </source>
</evidence>
<evidence type="ECO:0000256" key="6">
    <source>
        <dbReference type="PROSITE-ProRule" id="PRU10141"/>
    </source>
</evidence>
<gene>
    <name evidence="8" type="ORF">J3P46_13800</name>
</gene>
<evidence type="ECO:0000256" key="5">
    <source>
        <dbReference type="PROSITE-ProRule" id="PRU00339"/>
    </source>
</evidence>
<dbReference type="PROSITE" id="PS00107">
    <property type="entry name" value="PROTEIN_KINASE_ATP"/>
    <property type="match status" value="1"/>
</dbReference>
<evidence type="ECO:0000313" key="9">
    <source>
        <dbReference type="Proteomes" id="UP000662821"/>
    </source>
</evidence>
<dbReference type="Pfam" id="PF00069">
    <property type="entry name" value="Pkinase"/>
    <property type="match status" value="1"/>
</dbReference>
<protein>
    <submittedName>
        <fullName evidence="8">Protein kinase</fullName>
    </submittedName>
</protein>
<feature type="repeat" description="TPR" evidence="5">
    <location>
        <begin position="554"/>
        <end position="587"/>
    </location>
</feature>
<proteinExistence type="predicted"/>
<dbReference type="InterPro" id="IPR011990">
    <property type="entry name" value="TPR-like_helical_dom_sf"/>
</dbReference>
<accession>A0AAJ4MXE1</accession>
<feature type="binding site" evidence="6">
    <location>
        <position position="54"/>
    </location>
    <ligand>
        <name>ATP</name>
        <dbReference type="ChEBI" id="CHEBI:30616"/>
    </ligand>
</feature>
<dbReference type="Gene3D" id="3.30.200.20">
    <property type="entry name" value="Phosphorylase Kinase, domain 1"/>
    <property type="match status" value="1"/>
</dbReference>
<dbReference type="InterPro" id="IPR008271">
    <property type="entry name" value="Ser/Thr_kinase_AS"/>
</dbReference>
<sequence>MTTSIFTPAGEQLSALPAAYLVGHYEFRARLGEGGYGEVFEAWDRKLQRSVAVKRIRDAAGAGLDNATMREARLAASLRHTAFVKVHAVEEDGAAQMIVMELVLGQTVRQIIENAAVPAATALDWVRQVAEAMQHAHDSGLVHGDLKPSNLMVEPTGQVRILDFGLALRIDSLATRSAPLAEPVGTIMYMAPERFHGAAPTTPSDVYALGVILYELVCGTRPHASLNGLALAAAHLHSDSATWTYPDSAGAALVALIRAMTARQPGQRLGSMTRVLQRLDALAGAEGQPPRAVQQPRRRGGPWRKSALATLAVAALALAGWRLAPYAPALVQAAAPFSETQQVRDGLDALKKVDRHGNLDKAAAHFSSVLAHRPGNAAAVAGMALVYAIRYGGDGQDEVWLGKAAACAQQTLRLDPHLALGHVANGWVLDTQGRYDQAFQEYEQALRNDPGNFFAWYGKVQALRHARRYPEALRTLALAAGRFPQERVFADELGILHYEQGDYPAAEQAFRHSIRLQPDAVTGYANLNAVLLSQNRADEALHVLQQGLQVGPSSKLYGNLGNAFFLRGDYVEAVTAFENAVSPTRGAPGNYLNWANLADALLWIPGREAEARRAYARASSLLAPRLARSPNDATLASRMGLYAARNGDKAASMALVARAIALAPTNAYIRFRAALAYELLGNRQMALAAIIEARRQGHPVTMIEAEPDLVALRRDPGYPQTDAR</sequence>
<dbReference type="SMART" id="SM00028">
    <property type="entry name" value="TPR"/>
    <property type="match status" value="6"/>
</dbReference>
<dbReference type="PROSITE" id="PS00108">
    <property type="entry name" value="PROTEIN_KINASE_ST"/>
    <property type="match status" value="1"/>
</dbReference>